<dbReference type="GO" id="GO:0005737">
    <property type="term" value="C:cytoplasm"/>
    <property type="evidence" value="ECO:0007669"/>
    <property type="project" value="UniProtKB-SubCell"/>
</dbReference>
<comment type="catalytic activity">
    <reaction evidence="6">
        <text>L-lysyl-[protein] + 3 S-adenosyl-L-methionine = N(6),N(6),N(6)-trimethyl-L-lysyl-[protein] + 3 S-adenosyl-L-homocysteine + 3 H(+)</text>
        <dbReference type="Rhea" id="RHEA:54192"/>
        <dbReference type="Rhea" id="RHEA-COMP:9752"/>
        <dbReference type="Rhea" id="RHEA-COMP:13826"/>
        <dbReference type="ChEBI" id="CHEBI:15378"/>
        <dbReference type="ChEBI" id="CHEBI:29969"/>
        <dbReference type="ChEBI" id="CHEBI:57856"/>
        <dbReference type="ChEBI" id="CHEBI:59789"/>
        <dbReference type="ChEBI" id="CHEBI:61961"/>
    </reaction>
</comment>
<protein>
    <recommendedName>
        <fullName evidence="6">Ribosomal protein L11 methyltransferase</fullName>
        <shortName evidence="6">L11 Mtase</shortName>
        <ecNumber evidence="6">2.1.1.-</ecNumber>
    </recommendedName>
</protein>
<keyword evidence="3 6" id="KW-0489">Methyltransferase</keyword>
<dbReference type="CDD" id="cd02440">
    <property type="entry name" value="AdoMet_MTases"/>
    <property type="match status" value="1"/>
</dbReference>
<evidence type="ECO:0000256" key="4">
    <source>
        <dbReference type="ARBA" id="ARBA00022679"/>
    </source>
</evidence>
<dbReference type="PANTHER" id="PTHR43648:SF1">
    <property type="entry name" value="ELECTRON TRANSFER FLAVOPROTEIN BETA SUBUNIT LYSINE METHYLTRANSFERASE"/>
    <property type="match status" value="1"/>
</dbReference>
<feature type="binding site" evidence="6">
    <location>
        <position position="153"/>
    </location>
    <ligand>
        <name>S-adenosyl-L-methionine</name>
        <dbReference type="ChEBI" id="CHEBI:59789"/>
    </ligand>
</feature>
<comment type="similarity">
    <text evidence="1 6">Belongs to the methyltransferase superfamily. PrmA family.</text>
</comment>
<comment type="caution">
    <text evidence="7">The sequence shown here is derived from an EMBL/GenBank/DDBJ whole genome shotgun (WGS) entry which is preliminary data.</text>
</comment>
<dbReference type="Proteomes" id="UP000253517">
    <property type="component" value="Unassembled WGS sequence"/>
</dbReference>
<dbReference type="SUPFAM" id="SSF53335">
    <property type="entry name" value="S-adenosyl-L-methionine-dependent methyltransferases"/>
    <property type="match status" value="1"/>
</dbReference>
<feature type="binding site" evidence="6">
    <location>
        <position position="215"/>
    </location>
    <ligand>
        <name>S-adenosyl-L-methionine</name>
        <dbReference type="ChEBI" id="CHEBI:59789"/>
    </ligand>
</feature>
<dbReference type="InterPro" id="IPR004498">
    <property type="entry name" value="Ribosomal_PrmA_MeTrfase"/>
</dbReference>
<dbReference type="RefSeq" id="WP_037359726.1">
    <property type="nucleotide sequence ID" value="NZ_BHZF01000001.1"/>
</dbReference>
<keyword evidence="8" id="KW-1185">Reference proteome</keyword>
<comment type="subcellular location">
    <subcellularLocation>
        <location evidence="6">Cytoplasm</location>
    </subcellularLocation>
</comment>
<sequence length="282" mass="32118">MQHNTVFIGYHFALSETDPWKDLMIAELAEIGFDMFEDHANGFTAWGLESEVRTDNVHLIISRYNAKTQISYTTERQIQQNWNEEWEKHFSPVEIPGFLYIKAPFHPDKEGFEHIITIYPKMAFGTGHHSTTYGMCMLMRAMDFKGKNVLDMGCGTGILGILALKSGAAHATGIDIDEWAVANTMENALLNHVDLPVYQGDANSISGTFDIVLANIQRNVLLADIPKYVHHMNMGGSLLVSGFYDSDFDEIHRVCLAHDLRLNNRFQLNNWLSLHYTYKKEE</sequence>
<evidence type="ECO:0000256" key="5">
    <source>
        <dbReference type="ARBA" id="ARBA00022691"/>
    </source>
</evidence>
<dbReference type="InterPro" id="IPR050078">
    <property type="entry name" value="Ribosomal_L11_MeTrfase_PrmA"/>
</dbReference>
<reference evidence="7 8" key="1">
    <citation type="submission" date="2018-07" db="EMBL/GenBank/DDBJ databases">
        <title>Genomic Encyclopedia of Type Strains, Phase IV (KMG-IV): sequencing the most valuable type-strain genomes for metagenomic binning, comparative biology and taxonomic classification.</title>
        <authorList>
            <person name="Goeker M."/>
        </authorList>
    </citation>
    <scope>NUCLEOTIDE SEQUENCE [LARGE SCALE GENOMIC DNA]</scope>
    <source>
        <strain evidence="7 8">DSM 21410</strain>
    </source>
</reference>
<evidence type="ECO:0000256" key="6">
    <source>
        <dbReference type="HAMAP-Rule" id="MF_00735"/>
    </source>
</evidence>
<dbReference type="EC" id="2.1.1.-" evidence="6"/>
<evidence type="ECO:0000313" key="8">
    <source>
        <dbReference type="Proteomes" id="UP000253517"/>
    </source>
</evidence>
<dbReference type="NCBIfam" id="NF001785">
    <property type="entry name" value="PRK00517.2-2"/>
    <property type="match status" value="1"/>
</dbReference>
<dbReference type="EMBL" id="QPJS01000006">
    <property type="protein sequence ID" value="RCX01924.1"/>
    <property type="molecule type" value="Genomic_DNA"/>
</dbReference>
<feature type="binding site" evidence="6">
    <location>
        <position position="132"/>
    </location>
    <ligand>
        <name>S-adenosyl-L-methionine</name>
        <dbReference type="ChEBI" id="CHEBI:59789"/>
    </ligand>
</feature>
<dbReference type="HAMAP" id="MF_00735">
    <property type="entry name" value="Methyltr_PrmA"/>
    <property type="match status" value="1"/>
</dbReference>
<evidence type="ECO:0000256" key="1">
    <source>
        <dbReference type="ARBA" id="ARBA00009741"/>
    </source>
</evidence>
<dbReference type="AlphaFoldDB" id="A0A369A378"/>
<dbReference type="GO" id="GO:0005840">
    <property type="term" value="C:ribosome"/>
    <property type="evidence" value="ECO:0007669"/>
    <property type="project" value="UniProtKB-KW"/>
</dbReference>
<accession>A0A369A378</accession>
<comment type="function">
    <text evidence="6">Methylates ribosomal protein L11.</text>
</comment>
<keyword evidence="7" id="KW-0689">Ribosomal protein</keyword>
<evidence type="ECO:0000313" key="7">
    <source>
        <dbReference type="EMBL" id="RCX01924.1"/>
    </source>
</evidence>
<name>A0A369A378_9FLAO</name>
<keyword evidence="7" id="KW-0687">Ribonucleoprotein</keyword>
<proteinExistence type="inferred from homology"/>
<keyword evidence="2 6" id="KW-0963">Cytoplasm</keyword>
<dbReference type="InterPro" id="IPR029063">
    <property type="entry name" value="SAM-dependent_MTases_sf"/>
</dbReference>
<gene>
    <name evidence="6" type="primary">prmA</name>
    <name evidence="7" type="ORF">DES35_10623</name>
</gene>
<dbReference type="Pfam" id="PF06325">
    <property type="entry name" value="PrmA"/>
    <property type="match status" value="1"/>
</dbReference>
<dbReference type="GO" id="GO:0032259">
    <property type="term" value="P:methylation"/>
    <property type="evidence" value="ECO:0007669"/>
    <property type="project" value="UniProtKB-KW"/>
</dbReference>
<keyword evidence="5 6" id="KW-0949">S-adenosyl-L-methionine</keyword>
<evidence type="ECO:0000256" key="2">
    <source>
        <dbReference type="ARBA" id="ARBA00022490"/>
    </source>
</evidence>
<organism evidence="7 8">
    <name type="scientific">Schleiferia thermophila</name>
    <dbReference type="NCBI Taxonomy" id="884107"/>
    <lineage>
        <taxon>Bacteria</taxon>
        <taxon>Pseudomonadati</taxon>
        <taxon>Bacteroidota</taxon>
        <taxon>Flavobacteriia</taxon>
        <taxon>Flavobacteriales</taxon>
        <taxon>Schleiferiaceae</taxon>
        <taxon>Schleiferia</taxon>
    </lineage>
</organism>
<feature type="binding site" evidence="6">
    <location>
        <position position="175"/>
    </location>
    <ligand>
        <name>S-adenosyl-L-methionine</name>
        <dbReference type="ChEBI" id="CHEBI:59789"/>
    </ligand>
</feature>
<evidence type="ECO:0000256" key="3">
    <source>
        <dbReference type="ARBA" id="ARBA00022603"/>
    </source>
</evidence>
<dbReference type="GO" id="GO:0008276">
    <property type="term" value="F:protein methyltransferase activity"/>
    <property type="evidence" value="ECO:0007669"/>
    <property type="project" value="UniProtKB-UniRule"/>
</dbReference>
<dbReference type="PANTHER" id="PTHR43648">
    <property type="entry name" value="ELECTRON TRANSFER FLAVOPROTEIN BETA SUBUNIT LYSINE METHYLTRANSFERASE"/>
    <property type="match status" value="1"/>
</dbReference>
<dbReference type="Gene3D" id="3.40.50.150">
    <property type="entry name" value="Vaccinia Virus protein VP39"/>
    <property type="match status" value="1"/>
</dbReference>
<keyword evidence="4 6" id="KW-0808">Transferase</keyword>